<gene>
    <name evidence="1" type="ORF">S7711_11259</name>
</gene>
<accession>A0A084AGG4</accession>
<sequence>MENSFVIANSETHVMRRSLVAYVNHKVHASFANKDITSILVSGSLQKRSSSPDGQFDCRRPVVSNISPTEIRLDCFPSQNLCFHYASLVGTYLSLNNRNPSIVRLSPPGLGSASDILNASNLQDLGHVDIAIIGHVHHLEQLSPGPWSGQRSDAEYEIFRWRTFVSASGKTIARLGCLEKIWGDASYNLIHSIHAQSGIGCVIYIAKAGALSAKHHANEWIASGQDAYLEGEHIKWRSPLMEILRESQKVATGTVVTVPTTLCETHEWLDKWSPKADWVDCEIGYMATASIELGIEFGFLHIISDNLHHSDGEGLHNEETPVILEKRRLLYHDIMKILEKLVHQ</sequence>
<dbReference type="SUPFAM" id="SSF53167">
    <property type="entry name" value="Purine and uridine phosphorylases"/>
    <property type="match status" value="1"/>
</dbReference>
<evidence type="ECO:0000313" key="2">
    <source>
        <dbReference type="Proteomes" id="UP000028045"/>
    </source>
</evidence>
<dbReference type="HOGENOM" id="CLU_049221_0_0_1"/>
<dbReference type="OrthoDB" id="3503419at2759"/>
<evidence type="ECO:0008006" key="3">
    <source>
        <dbReference type="Google" id="ProtNLM"/>
    </source>
</evidence>
<reference evidence="1 2" key="1">
    <citation type="journal article" date="2014" name="BMC Genomics">
        <title>Comparative genome sequencing reveals chemotype-specific gene clusters in the toxigenic black mold Stachybotrys.</title>
        <authorList>
            <person name="Semeiks J."/>
            <person name="Borek D."/>
            <person name="Otwinowski Z."/>
            <person name="Grishin N.V."/>
        </authorList>
    </citation>
    <scope>NUCLEOTIDE SEQUENCE [LARGE SCALE GENOMIC DNA]</scope>
    <source>
        <strain evidence="2">CBS 109288 / IBT 7711</strain>
    </source>
</reference>
<evidence type="ECO:0000313" key="1">
    <source>
        <dbReference type="EMBL" id="KEY64393.1"/>
    </source>
</evidence>
<dbReference type="Proteomes" id="UP000028045">
    <property type="component" value="Unassembled WGS sequence"/>
</dbReference>
<keyword evidence="2" id="KW-1185">Reference proteome</keyword>
<protein>
    <recommendedName>
        <fullName evidence="3">Nucleoside phosphorylase domain-containing protein</fullName>
    </recommendedName>
</protein>
<dbReference type="GO" id="GO:0009116">
    <property type="term" value="P:nucleoside metabolic process"/>
    <property type="evidence" value="ECO:0007669"/>
    <property type="project" value="InterPro"/>
</dbReference>
<dbReference type="EMBL" id="KL648739">
    <property type="protein sequence ID" value="KEY64393.1"/>
    <property type="molecule type" value="Genomic_DNA"/>
</dbReference>
<proteinExistence type="predicted"/>
<dbReference type="InterPro" id="IPR035994">
    <property type="entry name" value="Nucleoside_phosphorylase_sf"/>
</dbReference>
<dbReference type="AlphaFoldDB" id="A0A084AGG4"/>
<dbReference type="Gene3D" id="3.40.50.1580">
    <property type="entry name" value="Nucleoside phosphorylase domain"/>
    <property type="match status" value="1"/>
</dbReference>
<name>A0A084AGG4_STACB</name>
<organism evidence="1 2">
    <name type="scientific">Stachybotrys chartarum (strain CBS 109288 / IBT 7711)</name>
    <name type="common">Toxic black mold</name>
    <name type="synonym">Stilbospora chartarum</name>
    <dbReference type="NCBI Taxonomy" id="1280523"/>
    <lineage>
        <taxon>Eukaryota</taxon>
        <taxon>Fungi</taxon>
        <taxon>Dikarya</taxon>
        <taxon>Ascomycota</taxon>
        <taxon>Pezizomycotina</taxon>
        <taxon>Sordariomycetes</taxon>
        <taxon>Hypocreomycetidae</taxon>
        <taxon>Hypocreales</taxon>
        <taxon>Stachybotryaceae</taxon>
        <taxon>Stachybotrys</taxon>
    </lineage>
</organism>
<dbReference type="GO" id="GO:0003824">
    <property type="term" value="F:catalytic activity"/>
    <property type="evidence" value="ECO:0007669"/>
    <property type="project" value="InterPro"/>
</dbReference>